<keyword evidence="3" id="KW-1185">Reference proteome</keyword>
<evidence type="ECO:0000313" key="2">
    <source>
        <dbReference type="EMBL" id="MCO6043810.1"/>
    </source>
</evidence>
<dbReference type="RefSeq" id="WP_252851915.1">
    <property type="nucleotide sequence ID" value="NZ_JAMXLR010000026.1"/>
</dbReference>
<accession>A0A9X2JF93</accession>
<keyword evidence="1" id="KW-1133">Transmembrane helix</keyword>
<comment type="caution">
    <text evidence="2">The sequence shown here is derived from an EMBL/GenBank/DDBJ whole genome shotgun (WGS) entry which is preliminary data.</text>
</comment>
<dbReference type="AlphaFoldDB" id="A0A9X2JF93"/>
<dbReference type="EMBL" id="JAMXLR010000026">
    <property type="protein sequence ID" value="MCO6043810.1"/>
    <property type="molecule type" value="Genomic_DNA"/>
</dbReference>
<reference evidence="2" key="1">
    <citation type="submission" date="2022-06" db="EMBL/GenBank/DDBJ databases">
        <title>Aeoliella straminimaris, a novel planctomycete from sediments.</title>
        <authorList>
            <person name="Vitorino I.R."/>
            <person name="Lage O.M."/>
        </authorList>
    </citation>
    <scope>NUCLEOTIDE SEQUENCE</scope>
    <source>
        <strain evidence="2">ICT_H6.2</strain>
    </source>
</reference>
<sequence length="83" mass="9476">MSDLKSPRLMYLKGALLLAIGIVSSVLLLLLAPDWRVALLLVLAVWAFCRAYYFAFYVIEHYIDGEYKFAGLVDFVRYLAGLR</sequence>
<evidence type="ECO:0000256" key="1">
    <source>
        <dbReference type="SAM" id="Phobius"/>
    </source>
</evidence>
<keyword evidence="1" id="KW-0812">Transmembrane</keyword>
<keyword evidence="1" id="KW-0472">Membrane</keyword>
<evidence type="ECO:0000313" key="3">
    <source>
        <dbReference type="Proteomes" id="UP001155241"/>
    </source>
</evidence>
<protein>
    <submittedName>
        <fullName evidence="2">Uncharacterized protein</fullName>
    </submittedName>
</protein>
<feature type="transmembrane region" description="Helical" evidence="1">
    <location>
        <begin position="38"/>
        <end position="59"/>
    </location>
</feature>
<organism evidence="2 3">
    <name type="scientific">Aeoliella straminimaris</name>
    <dbReference type="NCBI Taxonomy" id="2954799"/>
    <lineage>
        <taxon>Bacteria</taxon>
        <taxon>Pseudomonadati</taxon>
        <taxon>Planctomycetota</taxon>
        <taxon>Planctomycetia</taxon>
        <taxon>Pirellulales</taxon>
        <taxon>Lacipirellulaceae</taxon>
        <taxon>Aeoliella</taxon>
    </lineage>
</organism>
<dbReference type="Proteomes" id="UP001155241">
    <property type="component" value="Unassembled WGS sequence"/>
</dbReference>
<proteinExistence type="predicted"/>
<feature type="transmembrane region" description="Helical" evidence="1">
    <location>
        <begin position="12"/>
        <end position="32"/>
    </location>
</feature>
<name>A0A9X2JF93_9BACT</name>
<gene>
    <name evidence="2" type="ORF">NG895_07810</name>
</gene>